<dbReference type="SUPFAM" id="SSF47473">
    <property type="entry name" value="EF-hand"/>
    <property type="match status" value="1"/>
</dbReference>
<organism evidence="5 6">
    <name type="scientific">Drosophila willistoni</name>
    <name type="common">Fruit fly</name>
    <dbReference type="NCBI Taxonomy" id="7260"/>
    <lineage>
        <taxon>Eukaryota</taxon>
        <taxon>Metazoa</taxon>
        <taxon>Ecdysozoa</taxon>
        <taxon>Arthropoda</taxon>
        <taxon>Hexapoda</taxon>
        <taxon>Insecta</taxon>
        <taxon>Pterygota</taxon>
        <taxon>Neoptera</taxon>
        <taxon>Endopterygota</taxon>
        <taxon>Diptera</taxon>
        <taxon>Brachycera</taxon>
        <taxon>Muscomorpha</taxon>
        <taxon>Ephydroidea</taxon>
        <taxon>Drosophilidae</taxon>
        <taxon>Drosophila</taxon>
        <taxon>Sophophora</taxon>
    </lineage>
</organism>
<dbReference type="AlphaFoldDB" id="B4N916"/>
<dbReference type="OMA" id="PQCKQMT"/>
<evidence type="ECO:0000256" key="3">
    <source>
        <dbReference type="ARBA" id="ARBA00022837"/>
    </source>
</evidence>
<evidence type="ECO:0000313" key="5">
    <source>
        <dbReference type="EMBL" id="EDW80521.1"/>
    </source>
</evidence>
<proteinExistence type="predicted"/>
<name>B4N916_DROWI</name>
<dbReference type="CDD" id="cd00051">
    <property type="entry name" value="EFh"/>
    <property type="match status" value="1"/>
</dbReference>
<reference evidence="5 6" key="1">
    <citation type="journal article" date="2007" name="Nature">
        <title>Evolution of genes and genomes on the Drosophila phylogeny.</title>
        <authorList>
            <consortium name="Drosophila 12 Genomes Consortium"/>
            <person name="Clark A.G."/>
            <person name="Eisen M.B."/>
            <person name="Smith D.R."/>
            <person name="Bergman C.M."/>
            <person name="Oliver B."/>
            <person name="Markow T.A."/>
            <person name="Kaufman T.C."/>
            <person name="Kellis M."/>
            <person name="Gelbart W."/>
            <person name="Iyer V.N."/>
            <person name="Pollard D.A."/>
            <person name="Sackton T.B."/>
            <person name="Larracuente A.M."/>
            <person name="Singh N.D."/>
            <person name="Abad J.P."/>
            <person name="Abt D.N."/>
            <person name="Adryan B."/>
            <person name="Aguade M."/>
            <person name="Akashi H."/>
            <person name="Anderson W.W."/>
            <person name="Aquadro C.F."/>
            <person name="Ardell D.H."/>
            <person name="Arguello R."/>
            <person name="Artieri C.G."/>
            <person name="Barbash D.A."/>
            <person name="Barker D."/>
            <person name="Barsanti P."/>
            <person name="Batterham P."/>
            <person name="Batzoglou S."/>
            <person name="Begun D."/>
            <person name="Bhutkar A."/>
            <person name="Blanco E."/>
            <person name="Bosak S.A."/>
            <person name="Bradley R.K."/>
            <person name="Brand A.D."/>
            <person name="Brent M.R."/>
            <person name="Brooks A.N."/>
            <person name="Brown R.H."/>
            <person name="Butlin R.K."/>
            <person name="Caggese C."/>
            <person name="Calvi B.R."/>
            <person name="Bernardo de Carvalho A."/>
            <person name="Caspi A."/>
            <person name="Castrezana S."/>
            <person name="Celniker S.E."/>
            <person name="Chang J.L."/>
            <person name="Chapple C."/>
            <person name="Chatterji S."/>
            <person name="Chinwalla A."/>
            <person name="Civetta A."/>
            <person name="Clifton S.W."/>
            <person name="Comeron J.M."/>
            <person name="Costello J.C."/>
            <person name="Coyne J.A."/>
            <person name="Daub J."/>
            <person name="David R.G."/>
            <person name="Delcher A.L."/>
            <person name="Delehaunty K."/>
            <person name="Do C.B."/>
            <person name="Ebling H."/>
            <person name="Edwards K."/>
            <person name="Eickbush T."/>
            <person name="Evans J.D."/>
            <person name="Filipski A."/>
            <person name="Findeiss S."/>
            <person name="Freyhult E."/>
            <person name="Fulton L."/>
            <person name="Fulton R."/>
            <person name="Garcia A.C."/>
            <person name="Gardiner A."/>
            <person name="Garfield D.A."/>
            <person name="Garvin B.E."/>
            <person name="Gibson G."/>
            <person name="Gilbert D."/>
            <person name="Gnerre S."/>
            <person name="Godfrey J."/>
            <person name="Good R."/>
            <person name="Gotea V."/>
            <person name="Gravely B."/>
            <person name="Greenberg A.J."/>
            <person name="Griffiths-Jones S."/>
            <person name="Gross S."/>
            <person name="Guigo R."/>
            <person name="Gustafson E.A."/>
            <person name="Haerty W."/>
            <person name="Hahn M.W."/>
            <person name="Halligan D.L."/>
            <person name="Halpern A.L."/>
            <person name="Halter G.M."/>
            <person name="Han M.V."/>
            <person name="Heger A."/>
            <person name="Hillier L."/>
            <person name="Hinrichs A.S."/>
            <person name="Holmes I."/>
            <person name="Hoskins R.A."/>
            <person name="Hubisz M.J."/>
            <person name="Hultmark D."/>
            <person name="Huntley M.A."/>
            <person name="Jaffe D.B."/>
            <person name="Jagadeeshan S."/>
            <person name="Jeck W.R."/>
            <person name="Johnson J."/>
            <person name="Jones C.D."/>
            <person name="Jordan W.C."/>
            <person name="Karpen G.H."/>
            <person name="Kataoka E."/>
            <person name="Keightley P.D."/>
            <person name="Kheradpour P."/>
            <person name="Kirkness E.F."/>
            <person name="Koerich L.B."/>
            <person name="Kristiansen K."/>
            <person name="Kudrna D."/>
            <person name="Kulathinal R.J."/>
            <person name="Kumar S."/>
            <person name="Kwok R."/>
            <person name="Lander E."/>
            <person name="Langley C.H."/>
            <person name="Lapoint R."/>
            <person name="Lazzaro B.P."/>
            <person name="Lee S.J."/>
            <person name="Levesque L."/>
            <person name="Li R."/>
            <person name="Lin C.F."/>
            <person name="Lin M.F."/>
            <person name="Lindblad-Toh K."/>
            <person name="Llopart A."/>
            <person name="Long M."/>
            <person name="Low L."/>
            <person name="Lozovsky E."/>
            <person name="Lu J."/>
            <person name="Luo M."/>
            <person name="Machado C.A."/>
            <person name="Makalowski W."/>
            <person name="Marzo M."/>
            <person name="Matsuda M."/>
            <person name="Matzkin L."/>
            <person name="McAllister B."/>
            <person name="McBride C.S."/>
            <person name="McKernan B."/>
            <person name="McKernan K."/>
            <person name="Mendez-Lago M."/>
            <person name="Minx P."/>
            <person name="Mollenhauer M.U."/>
            <person name="Montooth K."/>
            <person name="Mount S.M."/>
            <person name="Mu X."/>
            <person name="Myers E."/>
            <person name="Negre B."/>
            <person name="Newfeld S."/>
            <person name="Nielsen R."/>
            <person name="Noor M.A."/>
            <person name="O'Grady P."/>
            <person name="Pachter L."/>
            <person name="Papaceit M."/>
            <person name="Parisi M.J."/>
            <person name="Parisi M."/>
            <person name="Parts L."/>
            <person name="Pedersen J.S."/>
            <person name="Pesole G."/>
            <person name="Phillippy A.M."/>
            <person name="Ponting C.P."/>
            <person name="Pop M."/>
            <person name="Porcelli D."/>
            <person name="Powell J.R."/>
            <person name="Prohaska S."/>
            <person name="Pruitt K."/>
            <person name="Puig M."/>
            <person name="Quesneville H."/>
            <person name="Ram K.R."/>
            <person name="Rand D."/>
            <person name="Rasmussen M.D."/>
            <person name="Reed L.K."/>
            <person name="Reenan R."/>
            <person name="Reily A."/>
            <person name="Remington K.A."/>
            <person name="Rieger T.T."/>
            <person name="Ritchie M.G."/>
            <person name="Robin C."/>
            <person name="Rogers Y.H."/>
            <person name="Rohde C."/>
            <person name="Rozas J."/>
            <person name="Rubenfield M.J."/>
            <person name="Ruiz A."/>
            <person name="Russo S."/>
            <person name="Salzberg S.L."/>
            <person name="Sanchez-Gracia A."/>
            <person name="Saranga D.J."/>
            <person name="Sato H."/>
            <person name="Schaeffer S.W."/>
            <person name="Schatz M.C."/>
            <person name="Schlenke T."/>
            <person name="Schwartz R."/>
            <person name="Segarra C."/>
            <person name="Singh R.S."/>
            <person name="Sirot L."/>
            <person name="Sirota M."/>
            <person name="Sisneros N.B."/>
            <person name="Smith C.D."/>
            <person name="Smith T.F."/>
            <person name="Spieth J."/>
            <person name="Stage D.E."/>
            <person name="Stark A."/>
            <person name="Stephan W."/>
            <person name="Strausberg R.L."/>
            <person name="Strempel S."/>
            <person name="Sturgill D."/>
            <person name="Sutton G."/>
            <person name="Sutton G.G."/>
            <person name="Tao W."/>
            <person name="Teichmann S."/>
            <person name="Tobari Y.N."/>
            <person name="Tomimura Y."/>
            <person name="Tsolas J.M."/>
            <person name="Valente V.L."/>
            <person name="Venter E."/>
            <person name="Venter J.C."/>
            <person name="Vicario S."/>
            <person name="Vieira F.G."/>
            <person name="Vilella A.J."/>
            <person name="Villasante A."/>
            <person name="Walenz B."/>
            <person name="Wang J."/>
            <person name="Wasserman M."/>
            <person name="Watts T."/>
            <person name="Wilson D."/>
            <person name="Wilson R.K."/>
            <person name="Wing R.A."/>
            <person name="Wolfner M.F."/>
            <person name="Wong A."/>
            <person name="Wong G.K."/>
            <person name="Wu C.I."/>
            <person name="Wu G."/>
            <person name="Yamamoto D."/>
            <person name="Yang H.P."/>
            <person name="Yang S.P."/>
            <person name="Yorke J.A."/>
            <person name="Yoshida K."/>
            <person name="Zdobnov E."/>
            <person name="Zhang P."/>
            <person name="Zhang Y."/>
            <person name="Zimin A.V."/>
            <person name="Baldwin J."/>
            <person name="Abdouelleil A."/>
            <person name="Abdulkadir J."/>
            <person name="Abebe A."/>
            <person name="Abera B."/>
            <person name="Abreu J."/>
            <person name="Acer S.C."/>
            <person name="Aftuck L."/>
            <person name="Alexander A."/>
            <person name="An P."/>
            <person name="Anderson E."/>
            <person name="Anderson S."/>
            <person name="Arachi H."/>
            <person name="Azer M."/>
            <person name="Bachantsang P."/>
            <person name="Barry A."/>
            <person name="Bayul T."/>
            <person name="Berlin A."/>
            <person name="Bessette D."/>
            <person name="Bloom T."/>
            <person name="Blye J."/>
            <person name="Boguslavskiy L."/>
            <person name="Bonnet C."/>
            <person name="Boukhgalter B."/>
            <person name="Bourzgui I."/>
            <person name="Brown A."/>
            <person name="Cahill P."/>
            <person name="Channer S."/>
            <person name="Cheshatsang Y."/>
            <person name="Chuda L."/>
            <person name="Citroen M."/>
            <person name="Collymore A."/>
            <person name="Cooke P."/>
            <person name="Costello M."/>
            <person name="D'Aco K."/>
            <person name="Daza R."/>
            <person name="De Haan G."/>
            <person name="DeGray S."/>
            <person name="DeMaso C."/>
            <person name="Dhargay N."/>
            <person name="Dooley K."/>
            <person name="Dooley E."/>
            <person name="Doricent M."/>
            <person name="Dorje P."/>
            <person name="Dorjee K."/>
            <person name="Dupes A."/>
            <person name="Elong R."/>
            <person name="Falk J."/>
            <person name="Farina A."/>
            <person name="Faro S."/>
            <person name="Ferguson D."/>
            <person name="Fisher S."/>
            <person name="Foley C.D."/>
            <person name="Franke A."/>
            <person name="Friedrich D."/>
            <person name="Gadbois L."/>
            <person name="Gearin G."/>
            <person name="Gearin C.R."/>
            <person name="Giannoukos G."/>
            <person name="Goode T."/>
            <person name="Graham J."/>
            <person name="Grandbois E."/>
            <person name="Grewal S."/>
            <person name="Gyaltsen K."/>
            <person name="Hafez N."/>
            <person name="Hagos B."/>
            <person name="Hall J."/>
            <person name="Henson C."/>
            <person name="Hollinger A."/>
            <person name="Honan T."/>
            <person name="Huard M.D."/>
            <person name="Hughes L."/>
            <person name="Hurhula B."/>
            <person name="Husby M.E."/>
            <person name="Kamat A."/>
            <person name="Kanga B."/>
            <person name="Kashin S."/>
            <person name="Khazanovich D."/>
            <person name="Kisner P."/>
            <person name="Lance K."/>
            <person name="Lara M."/>
            <person name="Lee W."/>
            <person name="Lennon N."/>
            <person name="Letendre F."/>
            <person name="LeVine R."/>
            <person name="Lipovsky A."/>
            <person name="Liu X."/>
            <person name="Liu J."/>
            <person name="Liu S."/>
            <person name="Lokyitsang T."/>
            <person name="Lokyitsang Y."/>
            <person name="Lubonja R."/>
            <person name="Lui A."/>
            <person name="MacDonald P."/>
            <person name="Magnisalis V."/>
            <person name="Maru K."/>
            <person name="Matthews C."/>
            <person name="McCusker W."/>
            <person name="McDonough S."/>
            <person name="Mehta T."/>
            <person name="Meldrim J."/>
            <person name="Meneus L."/>
            <person name="Mihai O."/>
            <person name="Mihalev A."/>
            <person name="Mihova T."/>
            <person name="Mittelman R."/>
            <person name="Mlenga V."/>
            <person name="Montmayeur A."/>
            <person name="Mulrain L."/>
            <person name="Navidi A."/>
            <person name="Naylor J."/>
            <person name="Negash T."/>
            <person name="Nguyen T."/>
            <person name="Nguyen N."/>
            <person name="Nicol R."/>
            <person name="Norbu C."/>
            <person name="Norbu N."/>
            <person name="Novod N."/>
            <person name="O'Neill B."/>
            <person name="Osman S."/>
            <person name="Markiewicz E."/>
            <person name="Oyono O.L."/>
            <person name="Patti C."/>
            <person name="Phunkhang P."/>
            <person name="Pierre F."/>
            <person name="Priest M."/>
            <person name="Raghuraman S."/>
            <person name="Rege F."/>
            <person name="Reyes R."/>
            <person name="Rise C."/>
            <person name="Rogov P."/>
            <person name="Ross K."/>
            <person name="Ryan E."/>
            <person name="Settipalli S."/>
            <person name="Shea T."/>
            <person name="Sherpa N."/>
            <person name="Shi L."/>
            <person name="Shih D."/>
            <person name="Sparrow T."/>
            <person name="Spaulding J."/>
            <person name="Stalker J."/>
            <person name="Stange-Thomann N."/>
            <person name="Stavropoulos S."/>
            <person name="Stone C."/>
            <person name="Strader C."/>
            <person name="Tesfaye S."/>
            <person name="Thomson T."/>
            <person name="Thoulutsang Y."/>
            <person name="Thoulutsang D."/>
            <person name="Topham K."/>
            <person name="Topping I."/>
            <person name="Tsamla T."/>
            <person name="Vassiliev H."/>
            <person name="Vo A."/>
            <person name="Wangchuk T."/>
            <person name="Wangdi T."/>
            <person name="Weiand M."/>
            <person name="Wilkinson J."/>
            <person name="Wilson A."/>
            <person name="Yadav S."/>
            <person name="Young G."/>
            <person name="Yu Q."/>
            <person name="Zembek L."/>
            <person name="Zhong D."/>
            <person name="Zimmer A."/>
            <person name="Zwirko Z."/>
            <person name="Jaffe D.B."/>
            <person name="Alvarez P."/>
            <person name="Brockman W."/>
            <person name="Butler J."/>
            <person name="Chin C."/>
            <person name="Gnerre S."/>
            <person name="Grabherr M."/>
            <person name="Kleber M."/>
            <person name="Mauceli E."/>
            <person name="MacCallum I."/>
        </authorList>
    </citation>
    <scope>NUCLEOTIDE SEQUENCE [LARGE SCALE GENOMIC DNA]</scope>
    <source>
        <strain evidence="6">Tucson 14030-0811.24</strain>
    </source>
</reference>
<keyword evidence="3" id="KW-0106">Calcium</keyword>
<dbReference type="Gene3D" id="1.10.238.10">
    <property type="entry name" value="EF-hand"/>
    <property type="match status" value="1"/>
</dbReference>
<evidence type="ECO:0000313" key="6">
    <source>
        <dbReference type="Proteomes" id="UP000007798"/>
    </source>
</evidence>
<keyword evidence="2" id="KW-0677">Repeat</keyword>
<dbReference type="HOGENOM" id="CLU_061288_3_1_1"/>
<dbReference type="Proteomes" id="UP000007798">
    <property type="component" value="Unassembled WGS sequence"/>
</dbReference>
<dbReference type="STRING" id="7260.B4N916"/>
<dbReference type="InterPro" id="IPR011992">
    <property type="entry name" value="EF-hand-dom_pair"/>
</dbReference>
<gene>
    <name evidence="5" type="primary">Dwil\GK11523</name>
    <name evidence="5" type="ORF">Dwil_GK11523</name>
</gene>
<sequence length="219" mass="25114">MDYLDGTIDSMQNSRFAALYAGLAKECSVNTHLTHTDVTCLLIVYYKFVLRNGPTAKMMKKKQFYHLFLVLFNISNVKLIDRILLAITTDVKYVSAQAWIKLFTLYTTKDLSTKMQFAFEVYNTKGTGYIDREQVVNAVEHFFSGDDEDEINELRADMCEFIIRKFDVDKDGLISYEDYSAVVSEQPCLLEFLGLIFPSVDVNDTIAHCINLSTLWKNA</sequence>
<evidence type="ECO:0000256" key="2">
    <source>
        <dbReference type="ARBA" id="ARBA00022737"/>
    </source>
</evidence>
<dbReference type="GO" id="GO:0005509">
    <property type="term" value="F:calcium ion binding"/>
    <property type="evidence" value="ECO:0007669"/>
    <property type="project" value="InterPro"/>
</dbReference>
<evidence type="ECO:0000256" key="1">
    <source>
        <dbReference type="ARBA" id="ARBA00022723"/>
    </source>
</evidence>
<dbReference type="SMR" id="B4N916"/>
<dbReference type="PROSITE" id="PS50222">
    <property type="entry name" value="EF_HAND_2"/>
    <property type="match status" value="2"/>
</dbReference>
<dbReference type="PROSITE" id="PS00018">
    <property type="entry name" value="EF_HAND_1"/>
    <property type="match status" value="1"/>
</dbReference>
<keyword evidence="1" id="KW-0479">Metal-binding</keyword>
<dbReference type="InterPro" id="IPR002048">
    <property type="entry name" value="EF_hand_dom"/>
</dbReference>
<dbReference type="PANTHER" id="PTHR45942">
    <property type="entry name" value="PROTEIN PHOSPATASE 3 REGULATORY SUBUNIT B ALPHA ISOFORM TYPE 1"/>
    <property type="match status" value="1"/>
</dbReference>
<feature type="domain" description="EF-hand" evidence="4">
    <location>
        <begin position="154"/>
        <end position="189"/>
    </location>
</feature>
<feature type="domain" description="EF-hand" evidence="4">
    <location>
        <begin position="110"/>
        <end position="145"/>
    </location>
</feature>
<evidence type="ECO:0000259" key="4">
    <source>
        <dbReference type="PROSITE" id="PS50222"/>
    </source>
</evidence>
<dbReference type="InParanoid" id="B4N916"/>
<dbReference type="InterPro" id="IPR018247">
    <property type="entry name" value="EF_Hand_1_Ca_BS"/>
</dbReference>
<dbReference type="Pfam" id="PF13499">
    <property type="entry name" value="EF-hand_7"/>
    <property type="match status" value="1"/>
</dbReference>
<dbReference type="eggNOG" id="KOG0034">
    <property type="taxonomic scope" value="Eukaryota"/>
</dbReference>
<dbReference type="OrthoDB" id="191686at2759"/>
<dbReference type="PhylomeDB" id="B4N916"/>
<dbReference type="SMART" id="SM00054">
    <property type="entry name" value="EFh"/>
    <property type="match status" value="2"/>
</dbReference>
<keyword evidence="6" id="KW-1185">Reference proteome</keyword>
<protein>
    <recommendedName>
        <fullName evidence="4">EF-hand domain-containing protein</fullName>
    </recommendedName>
</protein>
<dbReference type="KEGG" id="dwi:6647559"/>
<accession>B4N916</accession>
<dbReference type="EMBL" id="CH964232">
    <property type="protein sequence ID" value="EDW80521.1"/>
    <property type="molecule type" value="Genomic_DNA"/>
</dbReference>